<feature type="transmembrane region" description="Helical" evidence="1">
    <location>
        <begin position="318"/>
        <end position="337"/>
    </location>
</feature>
<dbReference type="RefSeq" id="WP_264555322.1">
    <property type="nucleotide sequence ID" value="NZ_CP109979.1"/>
</dbReference>
<dbReference type="CDD" id="cd14726">
    <property type="entry name" value="TraB_PrgY-like"/>
    <property type="match status" value="1"/>
</dbReference>
<evidence type="ECO:0000313" key="2">
    <source>
        <dbReference type="EMBL" id="MFC7188697.1"/>
    </source>
</evidence>
<feature type="transmembrane region" description="Helical" evidence="1">
    <location>
        <begin position="343"/>
        <end position="362"/>
    </location>
</feature>
<proteinExistence type="predicted"/>
<evidence type="ECO:0000313" key="3">
    <source>
        <dbReference type="Proteomes" id="UP001596417"/>
    </source>
</evidence>
<organism evidence="2 3">
    <name type="scientific">Halocatena marina</name>
    <dbReference type="NCBI Taxonomy" id="2934937"/>
    <lineage>
        <taxon>Archaea</taxon>
        <taxon>Methanobacteriati</taxon>
        <taxon>Methanobacteriota</taxon>
        <taxon>Stenosarchaea group</taxon>
        <taxon>Halobacteria</taxon>
        <taxon>Halobacteriales</taxon>
        <taxon>Natronomonadaceae</taxon>
        <taxon>Halocatena</taxon>
    </lineage>
</organism>
<feature type="transmembrane region" description="Helical" evidence="1">
    <location>
        <begin position="439"/>
        <end position="465"/>
    </location>
</feature>
<name>A0ABD5YJL1_9EURY</name>
<feature type="transmembrane region" description="Helical" evidence="1">
    <location>
        <begin position="184"/>
        <end position="210"/>
    </location>
</feature>
<dbReference type="PANTHER" id="PTHR21530:SF7">
    <property type="entry name" value="TRAB DOMAIN-CONTAINING PROTEIN"/>
    <property type="match status" value="1"/>
</dbReference>
<accession>A0ABD5YJL1</accession>
<protein>
    <submittedName>
        <fullName evidence="2">TraB/GumN family protein</fullName>
    </submittedName>
</protein>
<sequence>MSERVTEQGSVRVVGTAHVSEKSVEEVEAVVAEERPDVVAVELDEGRYRQIKGEHPDDLDAGDLLRGNTVYQFLAYWMLSYIQSRLGDQFDIEPGADMMAAIDAAEESGIDVALVDRDIQVTIQRFWTRLSVIEKLRLVGGLALDLVGALLLGLSIGLFVGTFITVIAEGIAGPFVLTDSGMGFIGVVIDVVIVSLAGGTTLGLGLGLLFSLLHNPQEIDETEVFDIDELTDGDVVTAMMEEFRRFSPGGAEALIDERDAYIAHKLVSLRESGKHVVAVVGAGHQAGIEQYLTAPETLPPMESIAGRQTGSRFSLYKMVGYLIMLAFLSFFALIAMAGVRNTFLLKLFGAWFLFNGICTFTLSRLSGAHWTSATVGGAVAWLTSVNPLLAPGWFSGYVELRYTTVNVTDIAKLNEILSDEESPLGDLFARMKQVPLFKLILVVAMTNLGSTIGSAAFVATVPYVIGDVEVVKLMLKGARRSIDIIMGGLL</sequence>
<reference evidence="2 3" key="1">
    <citation type="journal article" date="2019" name="Int. J. Syst. Evol. Microbiol.">
        <title>The Global Catalogue of Microorganisms (GCM) 10K type strain sequencing project: providing services to taxonomists for standard genome sequencing and annotation.</title>
        <authorList>
            <consortium name="The Broad Institute Genomics Platform"/>
            <consortium name="The Broad Institute Genome Sequencing Center for Infectious Disease"/>
            <person name="Wu L."/>
            <person name="Ma J."/>
        </authorList>
    </citation>
    <scope>NUCLEOTIDE SEQUENCE [LARGE SCALE GENOMIC DNA]</scope>
    <source>
        <strain evidence="2 3">RDMS1</strain>
    </source>
</reference>
<dbReference type="EMBL" id="JBHTAX010000001">
    <property type="protein sequence ID" value="MFC7188697.1"/>
    <property type="molecule type" value="Genomic_DNA"/>
</dbReference>
<dbReference type="GeneID" id="76198245"/>
<dbReference type="Proteomes" id="UP001596417">
    <property type="component" value="Unassembled WGS sequence"/>
</dbReference>
<comment type="caution">
    <text evidence="2">The sequence shown here is derived from an EMBL/GenBank/DDBJ whole genome shotgun (WGS) entry which is preliminary data.</text>
</comment>
<dbReference type="Pfam" id="PF01963">
    <property type="entry name" value="TraB_PrgY_gumN"/>
    <property type="match status" value="2"/>
</dbReference>
<keyword evidence="3" id="KW-1185">Reference proteome</keyword>
<dbReference type="PANTHER" id="PTHR21530">
    <property type="entry name" value="PHEROMONE SHUTDOWN PROTEIN"/>
    <property type="match status" value="1"/>
</dbReference>
<dbReference type="AlphaFoldDB" id="A0ABD5YJL1"/>
<dbReference type="InterPro" id="IPR046345">
    <property type="entry name" value="TraB_PrgY-like"/>
</dbReference>
<evidence type="ECO:0000256" key="1">
    <source>
        <dbReference type="SAM" id="Phobius"/>
    </source>
</evidence>
<gene>
    <name evidence="2" type="ORF">ACFQL7_01735</name>
</gene>
<keyword evidence="1" id="KW-0472">Membrane</keyword>
<dbReference type="InterPro" id="IPR002816">
    <property type="entry name" value="TraB/PrgY/GumN_fam"/>
</dbReference>
<feature type="transmembrane region" description="Helical" evidence="1">
    <location>
        <begin position="138"/>
        <end position="164"/>
    </location>
</feature>
<keyword evidence="1" id="KW-0812">Transmembrane</keyword>
<keyword evidence="1" id="KW-1133">Transmembrane helix</keyword>